<keyword evidence="1" id="KW-0812">Transmembrane</keyword>
<organism evidence="2 3">
    <name type="scientific">Leeuwenhoekiella aequorea</name>
    <dbReference type="NCBI Taxonomy" id="283736"/>
    <lineage>
        <taxon>Bacteria</taxon>
        <taxon>Pseudomonadati</taxon>
        <taxon>Bacteroidota</taxon>
        <taxon>Flavobacteriia</taxon>
        <taxon>Flavobacteriales</taxon>
        <taxon>Flavobacteriaceae</taxon>
        <taxon>Leeuwenhoekiella</taxon>
    </lineage>
</organism>
<feature type="transmembrane region" description="Helical" evidence="1">
    <location>
        <begin position="181"/>
        <end position="200"/>
    </location>
</feature>
<dbReference type="Proteomes" id="UP000289238">
    <property type="component" value="Unassembled WGS sequence"/>
</dbReference>
<feature type="transmembrane region" description="Helical" evidence="1">
    <location>
        <begin position="118"/>
        <end position="139"/>
    </location>
</feature>
<evidence type="ECO:0000313" key="2">
    <source>
        <dbReference type="EMBL" id="RXG22572.1"/>
    </source>
</evidence>
<reference evidence="2 3" key="1">
    <citation type="submission" date="2018-07" db="EMBL/GenBank/DDBJ databases">
        <title>Leeuwenhoekiella genomics.</title>
        <authorList>
            <person name="Tahon G."/>
            <person name="Willems A."/>
        </authorList>
    </citation>
    <scope>NUCLEOTIDE SEQUENCE [LARGE SCALE GENOMIC DNA]</scope>
    <source>
        <strain evidence="2 3">LMG 22550</strain>
    </source>
</reference>
<feature type="transmembrane region" description="Helical" evidence="1">
    <location>
        <begin position="12"/>
        <end position="33"/>
    </location>
</feature>
<dbReference type="OrthoDB" id="1418276at2"/>
<evidence type="ECO:0008006" key="4">
    <source>
        <dbReference type="Google" id="ProtNLM"/>
    </source>
</evidence>
<sequence>MSIFNSIKTRSNIYFVLLITLATAVNLLIIGFSDLETSRLARLTTVILFSLYFIIKKKYYSFWIFSALLFLCIKDVFFQFYEESWGYKLYLIFGTLAYVTIVLERLPKISEISFKPGIVLITSVLVAANTYTLYIIMNMVSYTFHDGIEPILLYLYGASMMLLGVEAIAYNNKYNSSRSLIYTFFAFAFIFSDIAALFAYYFNFEIFYFFDRFLFLCALGMYIHYSLNYESIKEEYFQFNMIDKKL</sequence>
<feature type="transmembrane region" description="Helical" evidence="1">
    <location>
        <begin position="87"/>
        <end position="106"/>
    </location>
</feature>
<feature type="transmembrane region" description="Helical" evidence="1">
    <location>
        <begin position="62"/>
        <end position="81"/>
    </location>
</feature>
<comment type="caution">
    <text evidence="2">The sequence shown here is derived from an EMBL/GenBank/DDBJ whole genome shotgun (WGS) entry which is preliminary data.</text>
</comment>
<protein>
    <recommendedName>
        <fullName evidence="4">YhhN-like protein</fullName>
    </recommendedName>
</protein>
<feature type="transmembrane region" description="Helical" evidence="1">
    <location>
        <begin position="206"/>
        <end position="225"/>
    </location>
</feature>
<dbReference type="EMBL" id="QOVM01000003">
    <property type="protein sequence ID" value="RXG22572.1"/>
    <property type="molecule type" value="Genomic_DNA"/>
</dbReference>
<keyword evidence="1" id="KW-0472">Membrane</keyword>
<proteinExistence type="predicted"/>
<gene>
    <name evidence="2" type="ORF">DSM00_1671</name>
</gene>
<dbReference type="RefSeq" id="WP_128757561.1">
    <property type="nucleotide sequence ID" value="NZ_QOVM01000003.1"/>
</dbReference>
<feature type="transmembrane region" description="Helical" evidence="1">
    <location>
        <begin position="151"/>
        <end position="169"/>
    </location>
</feature>
<keyword evidence="1" id="KW-1133">Transmembrane helix</keyword>
<dbReference type="AlphaFoldDB" id="A0A4V1KQT9"/>
<evidence type="ECO:0000256" key="1">
    <source>
        <dbReference type="SAM" id="Phobius"/>
    </source>
</evidence>
<keyword evidence="3" id="KW-1185">Reference proteome</keyword>
<name>A0A4V1KQT9_9FLAO</name>
<evidence type="ECO:0000313" key="3">
    <source>
        <dbReference type="Proteomes" id="UP000289238"/>
    </source>
</evidence>
<feature type="transmembrane region" description="Helical" evidence="1">
    <location>
        <begin position="39"/>
        <end position="55"/>
    </location>
</feature>
<accession>A0A4V1KQT9</accession>